<comment type="caution">
    <text evidence="3">The sequence shown here is derived from an EMBL/GenBank/DDBJ whole genome shotgun (WGS) entry which is preliminary data.</text>
</comment>
<evidence type="ECO:0000313" key="3">
    <source>
        <dbReference type="EMBL" id="CAD7704981.1"/>
    </source>
</evidence>
<sequence length="277" mass="30643">VLSVLPPDTHAQLDLAYRLFSFAHSQRVRQLEAEGRQLRDALVQKQNDAVVLERRLKAAEISVRELTDRSKRDQEETQKLQAEKCALIDTVKKLNRDVSKLEGLKRHILQSLHEEDQAVRLGASTSSEVDLAGERLVSNVLSLASTPGAQSSSGHLMTPSLSNGNMDAASGILGAGLSVSRLSTPSLCSDPPGGMYSPSAFSPSAPNRIDGKEFFRQARGRLPYEQFSQFLKNIKELNHGRQTREETLRRARDIFGIANIDLYNSFEGLLSRHLPSL</sequence>
<gene>
    <name evidence="3" type="ORF">OSTQU699_LOCUS10336</name>
</gene>
<feature type="non-terminal residue" evidence="3">
    <location>
        <position position="277"/>
    </location>
</feature>
<evidence type="ECO:0000256" key="1">
    <source>
        <dbReference type="SAM" id="Coils"/>
    </source>
</evidence>
<protein>
    <recommendedName>
        <fullName evidence="2">At4g15545-like C-terminal domain-containing protein</fullName>
    </recommendedName>
</protein>
<organism evidence="3 4">
    <name type="scientific">Ostreobium quekettii</name>
    <dbReference type="NCBI Taxonomy" id="121088"/>
    <lineage>
        <taxon>Eukaryota</taxon>
        <taxon>Viridiplantae</taxon>
        <taxon>Chlorophyta</taxon>
        <taxon>core chlorophytes</taxon>
        <taxon>Ulvophyceae</taxon>
        <taxon>TCBD clade</taxon>
        <taxon>Bryopsidales</taxon>
        <taxon>Ostreobineae</taxon>
        <taxon>Ostreobiaceae</taxon>
        <taxon>Ostreobium</taxon>
    </lineage>
</organism>
<evidence type="ECO:0000313" key="4">
    <source>
        <dbReference type="Proteomes" id="UP000708148"/>
    </source>
</evidence>
<name>A0A8S1JFX0_9CHLO</name>
<keyword evidence="4" id="KW-1185">Reference proteome</keyword>
<evidence type="ECO:0000259" key="2">
    <source>
        <dbReference type="Pfam" id="PF25972"/>
    </source>
</evidence>
<dbReference type="EMBL" id="CAJHUC010002992">
    <property type="protein sequence ID" value="CAD7704981.1"/>
    <property type="molecule type" value="Genomic_DNA"/>
</dbReference>
<dbReference type="Pfam" id="PF25972">
    <property type="entry name" value="At4g15545_C"/>
    <property type="match status" value="1"/>
</dbReference>
<feature type="domain" description="At4g15545-like C-terminal" evidence="2">
    <location>
        <begin position="208"/>
        <end position="273"/>
    </location>
</feature>
<dbReference type="AlphaFoldDB" id="A0A8S1JFX0"/>
<dbReference type="InterPro" id="IPR058936">
    <property type="entry name" value="At4g15545-like"/>
</dbReference>
<proteinExistence type="predicted"/>
<dbReference type="PANTHER" id="PTHR47383">
    <property type="entry name" value="OS03G0659800 PROTEIN"/>
    <property type="match status" value="1"/>
</dbReference>
<accession>A0A8S1JFX0</accession>
<reference evidence="3" key="1">
    <citation type="submission" date="2020-12" db="EMBL/GenBank/DDBJ databases">
        <authorList>
            <person name="Iha C."/>
        </authorList>
    </citation>
    <scope>NUCLEOTIDE SEQUENCE</scope>
</reference>
<keyword evidence="1" id="KW-0175">Coiled coil</keyword>
<dbReference type="InterPro" id="IPR058935">
    <property type="entry name" value="At4g15545-like_C"/>
</dbReference>
<dbReference type="Proteomes" id="UP000708148">
    <property type="component" value="Unassembled WGS sequence"/>
</dbReference>
<dbReference type="OrthoDB" id="5599468at2759"/>
<dbReference type="PANTHER" id="PTHR47383:SF8">
    <property type="entry name" value="OS01G0768300 PROTEIN"/>
    <property type="match status" value="1"/>
</dbReference>
<feature type="coiled-coil region" evidence="1">
    <location>
        <begin position="28"/>
        <end position="83"/>
    </location>
</feature>